<accession>A0AA35T5B5</accession>
<comment type="subcellular location">
    <subcellularLocation>
        <location evidence="1">Membrane</location>
    </subcellularLocation>
</comment>
<keyword evidence="2" id="KW-0812">Transmembrane</keyword>
<evidence type="ECO:0000259" key="9">
    <source>
        <dbReference type="PROSITE" id="PS50268"/>
    </source>
</evidence>
<protein>
    <submittedName>
        <fullName evidence="10">Protein dachsous</fullName>
    </submittedName>
</protein>
<dbReference type="InterPro" id="IPR015919">
    <property type="entry name" value="Cadherin-like_sf"/>
</dbReference>
<feature type="non-terminal residue" evidence="10">
    <location>
        <position position="1"/>
    </location>
</feature>
<gene>
    <name evidence="10" type="ORF">GBAR_LOCUS22628</name>
</gene>
<keyword evidence="3" id="KW-0677">Repeat</keyword>
<feature type="domain" description="Cadherin" evidence="9">
    <location>
        <begin position="282"/>
        <end position="352"/>
    </location>
</feature>
<evidence type="ECO:0000256" key="7">
    <source>
        <dbReference type="ARBA" id="ARBA00023136"/>
    </source>
</evidence>
<dbReference type="AlphaFoldDB" id="A0AA35T5B5"/>
<evidence type="ECO:0000256" key="5">
    <source>
        <dbReference type="ARBA" id="ARBA00022889"/>
    </source>
</evidence>
<evidence type="ECO:0000256" key="3">
    <source>
        <dbReference type="ARBA" id="ARBA00022737"/>
    </source>
</evidence>
<keyword evidence="4 8" id="KW-0106">Calcium</keyword>
<dbReference type="GO" id="GO:0005911">
    <property type="term" value="C:cell-cell junction"/>
    <property type="evidence" value="ECO:0007669"/>
    <property type="project" value="TreeGrafter"/>
</dbReference>
<dbReference type="PROSITE" id="PS50268">
    <property type="entry name" value="CADHERIN_2"/>
    <property type="match status" value="2"/>
</dbReference>
<keyword evidence="7" id="KW-0472">Membrane</keyword>
<evidence type="ECO:0000313" key="10">
    <source>
        <dbReference type="EMBL" id="CAI8040641.1"/>
    </source>
</evidence>
<dbReference type="PANTHER" id="PTHR24025">
    <property type="entry name" value="DESMOGLEIN FAMILY MEMBER"/>
    <property type="match status" value="1"/>
</dbReference>
<comment type="caution">
    <text evidence="10">The sequence shown here is derived from an EMBL/GenBank/DDBJ whole genome shotgun (WGS) entry which is preliminary data.</text>
</comment>
<dbReference type="GO" id="GO:0007156">
    <property type="term" value="P:homophilic cell adhesion via plasma membrane adhesion molecules"/>
    <property type="evidence" value="ECO:0007669"/>
    <property type="project" value="InterPro"/>
</dbReference>
<feature type="domain" description="Cadherin" evidence="9">
    <location>
        <begin position="353"/>
        <end position="453"/>
    </location>
</feature>
<dbReference type="InterPro" id="IPR050971">
    <property type="entry name" value="Cadherin-domain_protein"/>
</dbReference>
<evidence type="ECO:0000256" key="4">
    <source>
        <dbReference type="ARBA" id="ARBA00022837"/>
    </source>
</evidence>
<evidence type="ECO:0000256" key="6">
    <source>
        <dbReference type="ARBA" id="ARBA00022989"/>
    </source>
</evidence>
<dbReference type="Gene3D" id="2.60.40.60">
    <property type="entry name" value="Cadherins"/>
    <property type="match status" value="2"/>
</dbReference>
<dbReference type="GO" id="GO:0005509">
    <property type="term" value="F:calcium ion binding"/>
    <property type="evidence" value="ECO:0007669"/>
    <property type="project" value="UniProtKB-UniRule"/>
</dbReference>
<dbReference type="InterPro" id="IPR002126">
    <property type="entry name" value="Cadherin-like_dom"/>
</dbReference>
<evidence type="ECO:0000313" key="11">
    <source>
        <dbReference type="Proteomes" id="UP001174909"/>
    </source>
</evidence>
<dbReference type="SUPFAM" id="SSF49313">
    <property type="entry name" value="Cadherin-like"/>
    <property type="match status" value="2"/>
</dbReference>
<dbReference type="CDD" id="cd11304">
    <property type="entry name" value="Cadherin_repeat"/>
    <property type="match status" value="2"/>
</dbReference>
<feature type="non-terminal residue" evidence="10">
    <location>
        <position position="551"/>
    </location>
</feature>
<proteinExistence type="predicted"/>
<evidence type="ECO:0000256" key="1">
    <source>
        <dbReference type="ARBA" id="ARBA00004370"/>
    </source>
</evidence>
<dbReference type="Proteomes" id="UP001174909">
    <property type="component" value="Unassembled WGS sequence"/>
</dbReference>
<sequence length="551" mass="61108">HINKALKIFSSGGCTNTHIFGDVSVTADDVTLQGITFYSSTESFSTLKIYNSFTTIVNCRFVENLESTALYSPVPSMAIDCESCPHLHIVNNDFYGWKHAVLVKTTDSLVIQTNTFRFCHSAVLILTEGACNVWGNLFKNNIIGIQSPIMALTEKFLNNNDFSGNVIPLLGNGSFVSYPPLHTKYSEPVQTSNIFYVTGECNVENTSLPPYENCAKFETGSIPKAVDAVEGSLTVTLVRTLSSFFFSLLAGQDQEVVQEFYLPEDAQPGHLIGTVKCRSRGVRFSITDTQVRDVFSVHQESGKLYLLRPVLDFELVPEYSFSVVFGFPQNGMHKTTNVRIVVLDVNDEKPVFEHDIYRANITQLAQSGSKLVQISVHDKDQGDTLSLDLIAYSVHSLGLFSIDQSSRHISTARQVVVDDLGRHDMIVIASDRGGLVAYALVVINIENTPNPPFGVLDVYHGYLVVYSSQFYGVIGQLDTASNQAITECGIRGPMHAAFHLDQNWNIWQIGEVNPNGGRLSIICSDHTRVNAVYVYSLFLDYYSHSISRRQS</sequence>
<keyword evidence="11" id="KW-1185">Reference proteome</keyword>
<dbReference type="InterPro" id="IPR011050">
    <property type="entry name" value="Pectin_lyase_fold/virulence"/>
</dbReference>
<dbReference type="PANTHER" id="PTHR24025:SF23">
    <property type="entry name" value="NEURAL-CADHERIN"/>
    <property type="match status" value="1"/>
</dbReference>
<dbReference type="GO" id="GO:0016020">
    <property type="term" value="C:membrane"/>
    <property type="evidence" value="ECO:0007669"/>
    <property type="project" value="UniProtKB-SubCell"/>
</dbReference>
<dbReference type="SMART" id="SM00112">
    <property type="entry name" value="CA"/>
    <property type="match status" value="2"/>
</dbReference>
<evidence type="ECO:0000256" key="8">
    <source>
        <dbReference type="PROSITE-ProRule" id="PRU00043"/>
    </source>
</evidence>
<dbReference type="EMBL" id="CASHTH010003124">
    <property type="protein sequence ID" value="CAI8040641.1"/>
    <property type="molecule type" value="Genomic_DNA"/>
</dbReference>
<keyword evidence="6" id="KW-1133">Transmembrane helix</keyword>
<keyword evidence="5" id="KW-0130">Cell adhesion</keyword>
<name>A0AA35T5B5_GEOBA</name>
<reference evidence="10" key="1">
    <citation type="submission" date="2023-03" db="EMBL/GenBank/DDBJ databases">
        <authorList>
            <person name="Steffen K."/>
            <person name="Cardenas P."/>
        </authorList>
    </citation>
    <scope>NUCLEOTIDE SEQUENCE</scope>
</reference>
<organism evidence="10 11">
    <name type="scientific">Geodia barretti</name>
    <name type="common">Barrett's horny sponge</name>
    <dbReference type="NCBI Taxonomy" id="519541"/>
    <lineage>
        <taxon>Eukaryota</taxon>
        <taxon>Metazoa</taxon>
        <taxon>Porifera</taxon>
        <taxon>Demospongiae</taxon>
        <taxon>Heteroscleromorpha</taxon>
        <taxon>Tetractinellida</taxon>
        <taxon>Astrophorina</taxon>
        <taxon>Geodiidae</taxon>
        <taxon>Geodia</taxon>
    </lineage>
</organism>
<dbReference type="PRINTS" id="PR00205">
    <property type="entry name" value="CADHERIN"/>
</dbReference>
<evidence type="ECO:0000256" key="2">
    <source>
        <dbReference type="ARBA" id="ARBA00022692"/>
    </source>
</evidence>
<dbReference type="SUPFAM" id="SSF51126">
    <property type="entry name" value="Pectin lyase-like"/>
    <property type="match status" value="1"/>
</dbReference>